<feature type="coiled-coil region" evidence="4">
    <location>
        <begin position="111"/>
        <end position="138"/>
    </location>
</feature>
<keyword evidence="7" id="KW-1185">Reference proteome</keyword>
<feature type="domain" description="ABC transporter" evidence="5">
    <location>
        <begin position="14"/>
        <end position="244"/>
    </location>
</feature>
<keyword evidence="4" id="KW-0175">Coiled coil</keyword>
<gene>
    <name evidence="6" type="ORF">HNQ85_002301</name>
</gene>
<evidence type="ECO:0000259" key="5">
    <source>
        <dbReference type="PROSITE" id="PS50893"/>
    </source>
</evidence>
<evidence type="ECO:0000256" key="1">
    <source>
        <dbReference type="ARBA" id="ARBA00022448"/>
    </source>
</evidence>
<reference evidence="6 7" key="1">
    <citation type="submission" date="2020-07" db="EMBL/GenBank/DDBJ databases">
        <title>Genomic Encyclopedia of Type Strains, Phase IV (KMG-IV): sequencing the most valuable type-strain genomes for metagenomic binning, comparative biology and taxonomic classification.</title>
        <authorList>
            <person name="Goeker M."/>
        </authorList>
    </citation>
    <scope>NUCLEOTIDE SEQUENCE [LARGE SCALE GENOMIC DNA]</scope>
    <source>
        <strain evidence="6 7">DSM 25220</strain>
    </source>
</reference>
<dbReference type="SMART" id="SM00382">
    <property type="entry name" value="AAA"/>
    <property type="match status" value="1"/>
</dbReference>
<dbReference type="PANTHER" id="PTHR42939">
    <property type="entry name" value="ABC TRANSPORTER ATP-BINDING PROTEIN ALBC-RELATED"/>
    <property type="match status" value="1"/>
</dbReference>
<dbReference type="PANTHER" id="PTHR42939:SF5">
    <property type="entry name" value="ABC-TYPE TRANSPORTER ATP-BINDING PROTEIN ECSA"/>
    <property type="match status" value="1"/>
</dbReference>
<dbReference type="InterPro" id="IPR003439">
    <property type="entry name" value="ABC_transporter-like_ATP-bd"/>
</dbReference>
<dbReference type="GO" id="GO:0005524">
    <property type="term" value="F:ATP binding"/>
    <property type="evidence" value="ECO:0007669"/>
    <property type="project" value="UniProtKB-KW"/>
</dbReference>
<comment type="caution">
    <text evidence="6">The sequence shown here is derived from an EMBL/GenBank/DDBJ whole genome shotgun (WGS) entry which is preliminary data.</text>
</comment>
<dbReference type="Pfam" id="PF00005">
    <property type="entry name" value="ABC_tran"/>
    <property type="match status" value="1"/>
</dbReference>
<sequence length="255" mass="29050">MGLEREDKGNMTLLEVQNLYGGYTNKNVLEDVSFVVKRKEIVGLIGLNGAGKSTTIKHIIGLMEPRKGTVSINGKTFADDPAAYRSQFTYIPETPILYDELTLQEHLELTAMAYGLNKNEYEQRLERLLKEFRMEKKLKWFPAHFSKGMKQKVMIMCAFLIEPPLYIIDEPFVGLDPLGIQSLLDLMNAMKERGAGILMSTHILATAERYCDSFVILHNGKIRAKGTLEELRQQFQLPSATLDQIYIQLTKEEDL</sequence>
<dbReference type="Gene3D" id="3.40.50.300">
    <property type="entry name" value="P-loop containing nucleotide triphosphate hydrolases"/>
    <property type="match status" value="1"/>
</dbReference>
<dbReference type="GO" id="GO:0016887">
    <property type="term" value="F:ATP hydrolysis activity"/>
    <property type="evidence" value="ECO:0007669"/>
    <property type="project" value="InterPro"/>
</dbReference>
<organism evidence="6 7">
    <name type="scientific">[Anoxybacillus] calidus</name>
    <dbReference type="NCBI Taxonomy" id="575178"/>
    <lineage>
        <taxon>Bacteria</taxon>
        <taxon>Bacillati</taxon>
        <taxon>Bacillota</taxon>
        <taxon>Bacilli</taxon>
        <taxon>Bacillales</taxon>
        <taxon>Anoxybacillaceae</taxon>
        <taxon>Paranoxybacillus</taxon>
    </lineage>
</organism>
<evidence type="ECO:0000256" key="3">
    <source>
        <dbReference type="ARBA" id="ARBA00022840"/>
    </source>
</evidence>
<dbReference type="CDD" id="cd03230">
    <property type="entry name" value="ABC_DR_subfamily_A"/>
    <property type="match status" value="1"/>
</dbReference>
<dbReference type="Proteomes" id="UP000580891">
    <property type="component" value="Unassembled WGS sequence"/>
</dbReference>
<evidence type="ECO:0000313" key="6">
    <source>
        <dbReference type="EMBL" id="MBA2872011.1"/>
    </source>
</evidence>
<evidence type="ECO:0000256" key="4">
    <source>
        <dbReference type="SAM" id="Coils"/>
    </source>
</evidence>
<evidence type="ECO:0000313" key="7">
    <source>
        <dbReference type="Proteomes" id="UP000580891"/>
    </source>
</evidence>
<dbReference type="SUPFAM" id="SSF52540">
    <property type="entry name" value="P-loop containing nucleoside triphosphate hydrolases"/>
    <property type="match status" value="1"/>
</dbReference>
<dbReference type="PROSITE" id="PS50893">
    <property type="entry name" value="ABC_TRANSPORTER_2"/>
    <property type="match status" value="1"/>
</dbReference>
<dbReference type="InterPro" id="IPR003593">
    <property type="entry name" value="AAA+_ATPase"/>
</dbReference>
<keyword evidence="3 6" id="KW-0067">ATP-binding</keyword>
<dbReference type="EMBL" id="JACDUU010000005">
    <property type="protein sequence ID" value="MBA2872011.1"/>
    <property type="molecule type" value="Genomic_DNA"/>
</dbReference>
<keyword evidence="2" id="KW-0547">Nucleotide-binding</keyword>
<protein>
    <submittedName>
        <fullName evidence="6">ABC-2 type transport system ATP-binding protein</fullName>
    </submittedName>
</protein>
<accession>A0A7V9Z0V0</accession>
<dbReference type="AlphaFoldDB" id="A0A7V9Z0V0"/>
<keyword evidence="1" id="KW-0813">Transport</keyword>
<name>A0A7V9Z0V0_9BACL</name>
<dbReference type="InterPro" id="IPR051782">
    <property type="entry name" value="ABC_Transporter_VariousFunc"/>
</dbReference>
<dbReference type="InterPro" id="IPR027417">
    <property type="entry name" value="P-loop_NTPase"/>
</dbReference>
<proteinExistence type="predicted"/>
<evidence type="ECO:0000256" key="2">
    <source>
        <dbReference type="ARBA" id="ARBA00022741"/>
    </source>
</evidence>